<dbReference type="EMBL" id="KZ302198">
    <property type="protein sequence ID" value="PFH46397.1"/>
    <property type="molecule type" value="Genomic_DNA"/>
</dbReference>
<sequence>MATRAPNLGATSGMPWPVGETRVVESHADPYAAEVLRQIDADNSMLLKRQQTLLDKRNEVVISAGMGTSKNHHNYKSSSSTHHHHHHLDHQQLGEGFAPYKRLNEDILRYIFSLCAEEVVFPLMFKPFALSLSQVCSAWRRVALGTAELWSDVGVSDMSGRAGEDAAQQYMGAREWLARVGERPLSFTLFFYRKSGPGFESLMKAFVLPFRMRKLRLAVSDQQLRWLLAQLTEVCVEDLEELMLSCCLAVREPLMVELFPGGRCLFPRLKSITVSNYSREVKSIPPEGFGCLPWDRLCYIHVDIPLPLSLIVRSLRESVCLESCSLHVAVNDLDTAGQSVSTLQTDIYLPHLQSLALEFRTENVDLGRILSLLVLPKLRTLRLYGSMHWDHDAYSYMTLRSSCRWLQDIHVAMTSNQVPIDRLLEDTPSLRYVQANVAFNESALDGLATGLLGTCLEMIEGLQFEQDVERILTMVEARLVNANNTAAAPMVDQVHLDGHGQVERVGEEADAVTSVAAAAVGAKRIAPIRHVKFRYRQNDAGKYAERISALHKQGVEFTISRLSMW</sequence>
<dbReference type="Proteomes" id="UP000242287">
    <property type="component" value="Unassembled WGS sequence"/>
</dbReference>
<feature type="compositionally biased region" description="Basic residues" evidence="1">
    <location>
        <begin position="70"/>
        <end position="88"/>
    </location>
</feature>
<evidence type="ECO:0000313" key="3">
    <source>
        <dbReference type="Proteomes" id="UP000242287"/>
    </source>
</evidence>
<organism evidence="2 3">
    <name type="scientific">Amanita thiersii Skay4041</name>
    <dbReference type="NCBI Taxonomy" id="703135"/>
    <lineage>
        <taxon>Eukaryota</taxon>
        <taxon>Fungi</taxon>
        <taxon>Dikarya</taxon>
        <taxon>Basidiomycota</taxon>
        <taxon>Agaricomycotina</taxon>
        <taxon>Agaricomycetes</taxon>
        <taxon>Agaricomycetidae</taxon>
        <taxon>Agaricales</taxon>
        <taxon>Pluteineae</taxon>
        <taxon>Amanitaceae</taxon>
        <taxon>Amanita</taxon>
    </lineage>
</organism>
<dbReference type="OrthoDB" id="2837156at2759"/>
<feature type="region of interest" description="Disordered" evidence="1">
    <location>
        <begin position="67"/>
        <end position="91"/>
    </location>
</feature>
<keyword evidence="3" id="KW-1185">Reference proteome</keyword>
<protein>
    <submittedName>
        <fullName evidence="2">Uncharacterized protein</fullName>
    </submittedName>
</protein>
<evidence type="ECO:0000256" key="1">
    <source>
        <dbReference type="SAM" id="MobiDB-lite"/>
    </source>
</evidence>
<accession>A0A2A9NDT2</accession>
<dbReference type="AlphaFoldDB" id="A0A2A9NDT2"/>
<reference evidence="2 3" key="1">
    <citation type="submission" date="2014-02" db="EMBL/GenBank/DDBJ databases">
        <title>Transposable element dynamics among asymbiotic and ectomycorrhizal Amanita fungi.</title>
        <authorList>
            <consortium name="DOE Joint Genome Institute"/>
            <person name="Hess J."/>
            <person name="Skrede I."/>
            <person name="Wolfe B."/>
            <person name="LaButti K."/>
            <person name="Ohm R.A."/>
            <person name="Grigoriev I.V."/>
            <person name="Pringle A."/>
        </authorList>
    </citation>
    <scope>NUCLEOTIDE SEQUENCE [LARGE SCALE GENOMIC DNA]</scope>
    <source>
        <strain evidence="2 3">SKay4041</strain>
    </source>
</reference>
<proteinExistence type="predicted"/>
<name>A0A2A9NDT2_9AGAR</name>
<dbReference type="SUPFAM" id="SSF52047">
    <property type="entry name" value="RNI-like"/>
    <property type="match status" value="1"/>
</dbReference>
<gene>
    <name evidence="2" type="ORF">AMATHDRAFT_69974</name>
</gene>
<evidence type="ECO:0000313" key="2">
    <source>
        <dbReference type="EMBL" id="PFH46397.1"/>
    </source>
</evidence>